<protein>
    <submittedName>
        <fullName evidence="1">Uncharacterized protein</fullName>
    </submittedName>
</protein>
<reference evidence="1 2" key="1">
    <citation type="submission" date="2019-08" db="EMBL/GenBank/DDBJ databases">
        <title>Whole genome sequencing of chitin degrading bacteria Chitinophaga pinensis YS16.</title>
        <authorList>
            <person name="Singh R.P."/>
            <person name="Manchanda G."/>
            <person name="Maurya I.K."/>
            <person name="Joshi N.K."/>
            <person name="Srivastava A.K."/>
        </authorList>
    </citation>
    <scope>NUCLEOTIDE SEQUENCE [LARGE SCALE GENOMIC DNA]</scope>
    <source>
        <strain evidence="1 2">YS-16</strain>
    </source>
</reference>
<comment type="caution">
    <text evidence="1">The sequence shown here is derived from an EMBL/GenBank/DDBJ whole genome shotgun (WGS) entry which is preliminary data.</text>
</comment>
<organism evidence="1 2">
    <name type="scientific">Chitinophaga pinensis</name>
    <dbReference type="NCBI Taxonomy" id="79329"/>
    <lineage>
        <taxon>Bacteria</taxon>
        <taxon>Pseudomonadati</taxon>
        <taxon>Bacteroidota</taxon>
        <taxon>Chitinophagia</taxon>
        <taxon>Chitinophagales</taxon>
        <taxon>Chitinophagaceae</taxon>
        <taxon>Chitinophaga</taxon>
    </lineage>
</organism>
<sequence>MLTRQPLKPYLLERMEALSEKDDRIAIMAELIYGEGAKKVTPEGASALFWKIRILITGVWGWLC</sequence>
<proteinExistence type="predicted"/>
<gene>
    <name evidence="1" type="ORF">FEF09_26680</name>
</gene>
<dbReference type="EMBL" id="VOHS01000052">
    <property type="protein sequence ID" value="TWV93686.1"/>
    <property type="molecule type" value="Genomic_DNA"/>
</dbReference>
<name>A0A5C6LKI9_9BACT</name>
<evidence type="ECO:0000313" key="1">
    <source>
        <dbReference type="EMBL" id="TWV93686.1"/>
    </source>
</evidence>
<dbReference type="AlphaFoldDB" id="A0A5C6LKI9"/>
<keyword evidence="2" id="KW-1185">Reference proteome</keyword>
<accession>A0A5C6LKI9</accession>
<dbReference type="Proteomes" id="UP000318815">
    <property type="component" value="Unassembled WGS sequence"/>
</dbReference>
<dbReference type="RefSeq" id="WP_146307926.1">
    <property type="nucleotide sequence ID" value="NZ_VOHS01000052.1"/>
</dbReference>
<evidence type="ECO:0000313" key="2">
    <source>
        <dbReference type="Proteomes" id="UP000318815"/>
    </source>
</evidence>